<dbReference type="UniPathway" id="UPA00244">
    <property type="reaction ID" value="UER00312"/>
</dbReference>
<comment type="cofactor">
    <cofactor evidence="7">
        <name>Zn(2+)</name>
        <dbReference type="ChEBI" id="CHEBI:29105"/>
    </cofactor>
    <cofactor evidence="7">
        <name>Mg(2+)</name>
        <dbReference type="ChEBI" id="CHEBI:18420"/>
    </cofactor>
    <cofactor evidence="7">
        <name>Co(2+)</name>
        <dbReference type="ChEBI" id="CHEBI:48828"/>
    </cofactor>
    <text evidence="7">Binds 1 divalent metal cation per subunit. Can use ions such as Zn(2+), Mg(2+) or Co(2+).</text>
</comment>
<dbReference type="NCBIfam" id="TIGR00557">
    <property type="entry name" value="pdxA"/>
    <property type="match status" value="1"/>
</dbReference>
<dbReference type="GO" id="GO:0050570">
    <property type="term" value="F:4-hydroxythreonine-4-phosphate dehydrogenase activity"/>
    <property type="evidence" value="ECO:0007669"/>
    <property type="project" value="UniProtKB-UniRule"/>
</dbReference>
<protein>
    <recommendedName>
        <fullName evidence="7">4-hydroxythreonine-4-phosphate dehydrogenase</fullName>
        <ecNumber evidence="7">1.1.1.262</ecNumber>
    </recommendedName>
    <alternativeName>
        <fullName evidence="7">4-(phosphohydroxy)-L-threonine dehydrogenase</fullName>
    </alternativeName>
</protein>
<evidence type="ECO:0000256" key="7">
    <source>
        <dbReference type="HAMAP-Rule" id="MF_00536"/>
    </source>
</evidence>
<accession>A0A511B5X4</accession>
<keyword evidence="2 7" id="KW-0479">Metal-binding</keyword>
<feature type="binding site" evidence="7">
    <location>
        <position position="288"/>
    </location>
    <ligand>
        <name>substrate</name>
    </ligand>
</feature>
<keyword evidence="7" id="KW-0460">Magnesium</keyword>
<keyword evidence="4 7" id="KW-0560">Oxidoreductase</keyword>
<comment type="subunit">
    <text evidence="7">Homodimer.</text>
</comment>
<dbReference type="NCBIfam" id="NF003699">
    <property type="entry name" value="PRK05312.1"/>
    <property type="match status" value="1"/>
</dbReference>
<dbReference type="GO" id="GO:0000287">
    <property type="term" value="F:magnesium ion binding"/>
    <property type="evidence" value="ECO:0007669"/>
    <property type="project" value="UniProtKB-UniRule"/>
</dbReference>
<dbReference type="OrthoDB" id="9801783at2"/>
<evidence type="ECO:0000256" key="5">
    <source>
        <dbReference type="ARBA" id="ARBA00023027"/>
    </source>
</evidence>
<keyword evidence="5 7" id="KW-0520">NAD</keyword>
<keyword evidence="1 7" id="KW-0963">Cytoplasm</keyword>
<dbReference type="RefSeq" id="WP_146794558.1">
    <property type="nucleotide sequence ID" value="NZ_BARC01000011.1"/>
</dbReference>
<dbReference type="GO" id="GO:0050897">
    <property type="term" value="F:cobalt ion binding"/>
    <property type="evidence" value="ECO:0007669"/>
    <property type="project" value="UniProtKB-UniRule"/>
</dbReference>
<dbReference type="EMBL" id="BJUZ01000001">
    <property type="protein sequence ID" value="GEK93207.1"/>
    <property type="molecule type" value="Genomic_DNA"/>
</dbReference>
<feature type="binding site" evidence="7">
    <location>
        <position position="262"/>
    </location>
    <ligand>
        <name>a divalent metal cation</name>
        <dbReference type="ChEBI" id="CHEBI:60240"/>
        <note>ligand shared between dimeric partners</note>
    </ligand>
</feature>
<name>A0A511B5X4_9PROT</name>
<dbReference type="HAMAP" id="MF_00536">
    <property type="entry name" value="PdxA"/>
    <property type="match status" value="1"/>
</dbReference>
<keyword evidence="6 7" id="KW-0664">Pyridoxine biosynthesis</keyword>
<comment type="subcellular location">
    <subcellularLocation>
        <location evidence="7">Cytoplasm</location>
    </subcellularLocation>
</comment>
<feature type="binding site" evidence="7">
    <location>
        <position position="207"/>
    </location>
    <ligand>
        <name>a divalent metal cation</name>
        <dbReference type="ChEBI" id="CHEBI:60240"/>
        <note>ligand shared between dimeric partners</note>
    </ligand>
</feature>
<feature type="binding site" evidence="7">
    <location>
        <position position="132"/>
    </location>
    <ligand>
        <name>substrate</name>
    </ligand>
</feature>
<keyword evidence="7" id="KW-0862">Zinc</keyword>
<evidence type="ECO:0000256" key="6">
    <source>
        <dbReference type="ARBA" id="ARBA00023096"/>
    </source>
</evidence>
<proteinExistence type="inferred from homology"/>
<comment type="miscellaneous">
    <text evidence="7">The active site is located at the dimer interface.</text>
</comment>
<dbReference type="Pfam" id="PF04166">
    <property type="entry name" value="PdxA"/>
    <property type="match status" value="1"/>
</dbReference>
<feature type="binding site" evidence="7">
    <location>
        <position position="162"/>
    </location>
    <ligand>
        <name>a divalent metal cation</name>
        <dbReference type="ChEBI" id="CHEBI:60240"/>
        <note>ligand shared between dimeric partners</note>
    </ligand>
</feature>
<dbReference type="PANTHER" id="PTHR30004:SF6">
    <property type="entry name" value="D-THREONATE 4-PHOSPHATE DEHYDROGENASE"/>
    <property type="match status" value="1"/>
</dbReference>
<dbReference type="Gene3D" id="3.40.718.10">
    <property type="entry name" value="Isopropylmalate Dehydrogenase"/>
    <property type="match status" value="1"/>
</dbReference>
<dbReference type="GO" id="GO:0005737">
    <property type="term" value="C:cytoplasm"/>
    <property type="evidence" value="ECO:0007669"/>
    <property type="project" value="UniProtKB-SubCell"/>
</dbReference>
<dbReference type="InterPro" id="IPR037510">
    <property type="entry name" value="PdxA"/>
</dbReference>
<gene>
    <name evidence="7 8" type="primary">pdxA</name>
    <name evidence="8" type="ORF">GWA01_09770</name>
</gene>
<dbReference type="GO" id="GO:0051287">
    <property type="term" value="F:NAD binding"/>
    <property type="evidence" value="ECO:0007669"/>
    <property type="project" value="InterPro"/>
</dbReference>
<evidence type="ECO:0000313" key="9">
    <source>
        <dbReference type="Proteomes" id="UP000321230"/>
    </source>
</evidence>
<comment type="pathway">
    <text evidence="7">Cofactor biosynthesis; pyridoxine 5'-phosphate biosynthesis; pyridoxine 5'-phosphate from D-erythrose 4-phosphate: step 4/5.</text>
</comment>
<dbReference type="AlphaFoldDB" id="A0A511B5X4"/>
<keyword evidence="7" id="KW-0170">Cobalt</keyword>
<dbReference type="GO" id="GO:0008270">
    <property type="term" value="F:zinc ion binding"/>
    <property type="evidence" value="ECO:0007669"/>
    <property type="project" value="UniProtKB-UniRule"/>
</dbReference>
<comment type="caution">
    <text evidence="8">The sequence shown here is derived from an EMBL/GenBank/DDBJ whole genome shotgun (WGS) entry which is preliminary data.</text>
</comment>
<organism evidence="8 9">
    <name type="scientific">Gluconobacter wancherniae NBRC 103581</name>
    <dbReference type="NCBI Taxonomy" id="656744"/>
    <lineage>
        <taxon>Bacteria</taxon>
        <taxon>Pseudomonadati</taxon>
        <taxon>Pseudomonadota</taxon>
        <taxon>Alphaproteobacteria</taxon>
        <taxon>Acetobacterales</taxon>
        <taxon>Acetobacteraceae</taxon>
        <taxon>Gluconobacter</taxon>
    </lineage>
</organism>
<dbReference type="Proteomes" id="UP000321230">
    <property type="component" value="Unassembled WGS sequence"/>
</dbReference>
<evidence type="ECO:0000256" key="2">
    <source>
        <dbReference type="ARBA" id="ARBA00022723"/>
    </source>
</evidence>
<sequence length="334" mass="35230">MINRLPIALTLGDPAGIGPELAAAAWRELRSTNQIFFWIGPASLIEGGVPVNRISAPAEADSVFAHALPVIDMPCHAPVVPGKPDPLNAVTTVASIELAVQFALSGEAGGVVTNPIAKHVLAQAGFPYPGHTEFLAALCRVPGREVMMLASPELKVVPVTIHVSLRHALDSLTSERIETVTRLTNAALKRDFGIASPRLAMAGLNPHAGEHGMMGTEEQTIIMPAVERLRSLGVNVSDPMPPDTMFSATARPHYDAAICMYHDQALIPLKTLDMAQGVNITLGLPIVRTSPDHGTAFDIASSVTSTAGRASASSLLAAIRIAIEMSQHRLGAKK</sequence>
<reference evidence="8 9" key="1">
    <citation type="submission" date="2019-07" db="EMBL/GenBank/DDBJ databases">
        <title>Whole genome shotgun sequence of Gluconobacter wancherniae NBRC 103581.</title>
        <authorList>
            <person name="Hosoyama A."/>
            <person name="Uohara A."/>
            <person name="Ohji S."/>
            <person name="Ichikawa N."/>
        </authorList>
    </citation>
    <scope>NUCLEOTIDE SEQUENCE [LARGE SCALE GENOMIC DNA]</scope>
    <source>
        <strain evidence="8 9">NBRC 103581</strain>
    </source>
</reference>
<comment type="function">
    <text evidence="7">Catalyzes the NAD(P)-dependent oxidation of 4-(phosphooxy)-L-threonine (HTP) into 2-amino-3-oxo-4-(phosphooxy)butyric acid which spontaneously decarboxylates to form 3-amino-2-oxopropyl phosphate (AHAP).</text>
</comment>
<feature type="binding site" evidence="7">
    <location>
        <position position="279"/>
    </location>
    <ligand>
        <name>substrate</name>
    </ligand>
</feature>
<dbReference type="PANTHER" id="PTHR30004">
    <property type="entry name" value="4-HYDROXYTHREONINE-4-PHOSPHATE DEHYDROGENASE"/>
    <property type="match status" value="1"/>
</dbReference>
<dbReference type="GO" id="GO:0042823">
    <property type="term" value="P:pyridoxal phosphate biosynthetic process"/>
    <property type="evidence" value="ECO:0007669"/>
    <property type="project" value="UniProtKB-UniRule"/>
</dbReference>
<evidence type="ECO:0000256" key="3">
    <source>
        <dbReference type="ARBA" id="ARBA00022857"/>
    </source>
</evidence>
<comment type="similarity">
    <text evidence="7">Belongs to the PdxA family.</text>
</comment>
<dbReference type="InterPro" id="IPR005255">
    <property type="entry name" value="PdxA_fam"/>
</dbReference>
<evidence type="ECO:0000313" key="8">
    <source>
        <dbReference type="EMBL" id="GEK93207.1"/>
    </source>
</evidence>
<evidence type="ECO:0000256" key="1">
    <source>
        <dbReference type="ARBA" id="ARBA00022490"/>
    </source>
</evidence>
<dbReference type="GO" id="GO:0008615">
    <property type="term" value="P:pyridoxine biosynthetic process"/>
    <property type="evidence" value="ECO:0007669"/>
    <property type="project" value="UniProtKB-UniRule"/>
</dbReference>
<feature type="binding site" evidence="7">
    <location>
        <position position="131"/>
    </location>
    <ligand>
        <name>substrate</name>
    </ligand>
</feature>
<keyword evidence="3 7" id="KW-0521">NADP</keyword>
<keyword evidence="9" id="KW-1185">Reference proteome</keyword>
<dbReference type="SUPFAM" id="SSF53659">
    <property type="entry name" value="Isocitrate/Isopropylmalate dehydrogenase-like"/>
    <property type="match status" value="1"/>
</dbReference>
<dbReference type="EC" id="1.1.1.262" evidence="7"/>
<comment type="catalytic activity">
    <reaction evidence="7">
        <text>4-(phosphooxy)-L-threonine + NAD(+) = 3-amino-2-oxopropyl phosphate + CO2 + NADH</text>
        <dbReference type="Rhea" id="RHEA:32275"/>
        <dbReference type="ChEBI" id="CHEBI:16526"/>
        <dbReference type="ChEBI" id="CHEBI:57279"/>
        <dbReference type="ChEBI" id="CHEBI:57540"/>
        <dbReference type="ChEBI" id="CHEBI:57945"/>
        <dbReference type="ChEBI" id="CHEBI:58452"/>
        <dbReference type="EC" id="1.1.1.262"/>
    </reaction>
</comment>
<feature type="binding site" evidence="7">
    <location>
        <position position="270"/>
    </location>
    <ligand>
        <name>substrate</name>
    </ligand>
</feature>
<evidence type="ECO:0000256" key="4">
    <source>
        <dbReference type="ARBA" id="ARBA00023002"/>
    </source>
</evidence>